<evidence type="ECO:0000313" key="6">
    <source>
        <dbReference type="Proteomes" id="UP000062260"/>
    </source>
</evidence>
<dbReference type="GO" id="GO:0051082">
    <property type="term" value="F:unfolded protein binding"/>
    <property type="evidence" value="ECO:0007669"/>
    <property type="project" value="TreeGrafter"/>
</dbReference>
<dbReference type="InterPro" id="IPR011032">
    <property type="entry name" value="GroES-like_sf"/>
</dbReference>
<dbReference type="Gene3D" id="2.30.33.40">
    <property type="entry name" value="GroES chaperonin"/>
    <property type="match status" value="1"/>
</dbReference>
<dbReference type="AlphaFoldDB" id="A0A109RGP2"/>
<accession>A0A109RGP2</accession>
<reference evidence="6" key="2">
    <citation type="submission" date="2016-01" db="EMBL/GenBank/DDBJ databases">
        <title>Six Aerococcus type strain genome sequencing and assembly using PacBio and Illumina Hiseq.</title>
        <authorList>
            <person name="Carkaci D."/>
            <person name="Dargis R."/>
            <person name="Nielsen X.C."/>
            <person name="Skovgaard O."/>
            <person name="Fuursted K."/>
            <person name="Christensen J.J."/>
        </authorList>
    </citation>
    <scope>NUCLEOTIDE SEQUENCE [LARGE SCALE GENOMIC DNA]</scope>
    <source>
        <strain evidence="6">CCUG42038B</strain>
    </source>
</reference>
<dbReference type="RefSeq" id="WP_067979064.1">
    <property type="nucleotide sequence ID" value="NZ_CP014163.1"/>
</dbReference>
<keyword evidence="3" id="KW-0963">Cytoplasm</keyword>
<evidence type="ECO:0000256" key="3">
    <source>
        <dbReference type="HAMAP-Rule" id="MF_00580"/>
    </source>
</evidence>
<keyword evidence="6" id="KW-1185">Reference proteome</keyword>
<dbReference type="PRINTS" id="PR00297">
    <property type="entry name" value="CHAPERONIN10"/>
</dbReference>
<dbReference type="GO" id="GO:0046872">
    <property type="term" value="F:metal ion binding"/>
    <property type="evidence" value="ECO:0007669"/>
    <property type="project" value="TreeGrafter"/>
</dbReference>
<dbReference type="EMBL" id="CP014163">
    <property type="protein sequence ID" value="AMB99401.1"/>
    <property type="molecule type" value="Genomic_DNA"/>
</dbReference>
<dbReference type="SUPFAM" id="SSF50129">
    <property type="entry name" value="GroES-like"/>
    <property type="match status" value="1"/>
</dbReference>
<dbReference type="GO" id="GO:0044183">
    <property type="term" value="F:protein folding chaperone"/>
    <property type="evidence" value="ECO:0007669"/>
    <property type="project" value="InterPro"/>
</dbReference>
<comment type="subcellular location">
    <subcellularLocation>
        <location evidence="3">Cytoplasm</location>
    </subcellularLocation>
</comment>
<dbReference type="CDD" id="cd00320">
    <property type="entry name" value="cpn10"/>
    <property type="match status" value="1"/>
</dbReference>
<comment type="similarity">
    <text evidence="1 3 4">Belongs to the GroES chaperonin family.</text>
</comment>
<dbReference type="PANTHER" id="PTHR10772:SF58">
    <property type="entry name" value="CO-CHAPERONIN GROES"/>
    <property type="match status" value="1"/>
</dbReference>
<evidence type="ECO:0000256" key="2">
    <source>
        <dbReference type="ARBA" id="ARBA00023186"/>
    </source>
</evidence>
<organism evidence="5 6">
    <name type="scientific">Aerococcus urinaehominis</name>
    <dbReference type="NCBI Taxonomy" id="128944"/>
    <lineage>
        <taxon>Bacteria</taxon>
        <taxon>Bacillati</taxon>
        <taxon>Bacillota</taxon>
        <taxon>Bacilli</taxon>
        <taxon>Lactobacillales</taxon>
        <taxon>Aerococcaceae</taxon>
        <taxon>Aerococcus</taxon>
    </lineage>
</organism>
<dbReference type="NCBIfam" id="NF001531">
    <property type="entry name" value="PRK00364.2-2"/>
    <property type="match status" value="1"/>
</dbReference>
<dbReference type="FunFam" id="2.30.33.40:FF:000001">
    <property type="entry name" value="10 kDa chaperonin"/>
    <property type="match status" value="1"/>
</dbReference>
<dbReference type="OrthoDB" id="9806791at2"/>
<dbReference type="InterPro" id="IPR018369">
    <property type="entry name" value="Chaprnonin_Cpn10_CS"/>
</dbReference>
<dbReference type="Proteomes" id="UP000062260">
    <property type="component" value="Chromosome"/>
</dbReference>
<keyword evidence="2 3" id="KW-0143">Chaperone</keyword>
<dbReference type="GO" id="GO:0051087">
    <property type="term" value="F:protein-folding chaperone binding"/>
    <property type="evidence" value="ECO:0007669"/>
    <property type="project" value="TreeGrafter"/>
</dbReference>
<proteinExistence type="inferred from homology"/>
<dbReference type="InterPro" id="IPR020818">
    <property type="entry name" value="Chaperonin_GroES"/>
</dbReference>
<reference evidence="5 6" key="1">
    <citation type="journal article" date="2016" name="Genome Announc.">
        <title>Complete Genome Sequences of Aerococcus christensenii CCUG 28831T, Aerococcus sanguinicola CCUG 43001T, Aerococcus urinae CCUG 36881T, Aerococcus urinaeequi CCUG 28094T, Aerococcus urinaehominis CCUG 42038 BT, and Aerococcus viridans CCUG 4311T.</title>
        <authorList>
            <person name="Carkaci D."/>
            <person name="Dargis R."/>
            <person name="Nielsen X.C."/>
            <person name="Skovgaard O."/>
            <person name="Fuursted K."/>
            <person name="Christensen J.J."/>
        </authorList>
    </citation>
    <scope>NUCLEOTIDE SEQUENCE [LARGE SCALE GENOMIC DNA]</scope>
    <source>
        <strain evidence="5 6">CCUG42038B</strain>
    </source>
</reference>
<gene>
    <name evidence="3" type="primary">groES</name>
    <name evidence="3" type="synonym">groS</name>
    <name evidence="5" type="ORF">AWM75_05065</name>
</gene>
<comment type="subunit">
    <text evidence="3">Heptamer of 7 subunits arranged in a ring. Interacts with the chaperonin GroEL.</text>
</comment>
<comment type="function">
    <text evidence="3 4">Together with the chaperonin GroEL, plays an essential role in assisting protein folding. The GroEL-GroES system forms a nano-cage that allows encapsulation of the non-native substrate proteins and provides a physical environment optimized to promote and accelerate protein folding. GroES binds to the apical surface of the GroEL ring, thereby capping the opening of the GroEL channel.</text>
</comment>
<name>A0A109RGP2_9LACT</name>
<evidence type="ECO:0000313" key="5">
    <source>
        <dbReference type="EMBL" id="AMB99401.1"/>
    </source>
</evidence>
<protein>
    <recommendedName>
        <fullName evidence="3">Co-chaperonin GroES</fullName>
    </recommendedName>
    <alternativeName>
        <fullName evidence="3">10 kDa chaperonin</fullName>
    </alternativeName>
    <alternativeName>
        <fullName evidence="3">Chaperonin-10</fullName>
        <shortName evidence="3">Cpn10</shortName>
    </alternativeName>
</protein>
<evidence type="ECO:0000256" key="4">
    <source>
        <dbReference type="RuleBase" id="RU000535"/>
    </source>
</evidence>
<dbReference type="STRING" id="128944.AWM75_05065"/>
<dbReference type="InterPro" id="IPR037124">
    <property type="entry name" value="Chaperonin_GroES_sf"/>
</dbReference>
<dbReference type="KEGG" id="auh:AWM75_05065"/>
<evidence type="ECO:0000256" key="1">
    <source>
        <dbReference type="ARBA" id="ARBA00006975"/>
    </source>
</evidence>
<dbReference type="Pfam" id="PF00166">
    <property type="entry name" value="Cpn10"/>
    <property type="match status" value="1"/>
</dbReference>
<sequence>MLKPLNERVVIQVEEAEEKTASGIVLPSSAKEKSQIGRVVAVSDDSSDFSSQLSAGDRVIFEKYAGSEVSYEGQDYLIVKEKDIAAVIK</sequence>
<dbReference type="GO" id="GO:0005737">
    <property type="term" value="C:cytoplasm"/>
    <property type="evidence" value="ECO:0007669"/>
    <property type="project" value="UniProtKB-SubCell"/>
</dbReference>
<dbReference type="PANTHER" id="PTHR10772">
    <property type="entry name" value="10 KDA HEAT SHOCK PROTEIN"/>
    <property type="match status" value="1"/>
</dbReference>
<dbReference type="PROSITE" id="PS00681">
    <property type="entry name" value="CHAPERONINS_CPN10"/>
    <property type="match status" value="1"/>
</dbReference>
<dbReference type="HAMAP" id="MF_00580">
    <property type="entry name" value="CH10"/>
    <property type="match status" value="1"/>
</dbReference>
<dbReference type="SMART" id="SM00883">
    <property type="entry name" value="Cpn10"/>
    <property type="match status" value="1"/>
</dbReference>
<dbReference type="GO" id="GO:0005524">
    <property type="term" value="F:ATP binding"/>
    <property type="evidence" value="ECO:0007669"/>
    <property type="project" value="InterPro"/>
</dbReference>